<evidence type="ECO:0000313" key="1">
    <source>
        <dbReference type="EMBL" id="MFC4819645.1"/>
    </source>
</evidence>
<evidence type="ECO:0008006" key="3">
    <source>
        <dbReference type="Google" id="ProtNLM"/>
    </source>
</evidence>
<reference evidence="2" key="1">
    <citation type="journal article" date="2019" name="Int. J. Syst. Evol. Microbiol.">
        <title>The Global Catalogue of Microorganisms (GCM) 10K type strain sequencing project: providing services to taxonomists for standard genome sequencing and annotation.</title>
        <authorList>
            <consortium name="The Broad Institute Genomics Platform"/>
            <consortium name="The Broad Institute Genome Sequencing Center for Infectious Disease"/>
            <person name="Wu L."/>
            <person name="Ma J."/>
        </authorList>
    </citation>
    <scope>NUCLEOTIDE SEQUENCE [LARGE SCALE GENOMIC DNA]</scope>
    <source>
        <strain evidence="2">CCUG 30340</strain>
    </source>
</reference>
<gene>
    <name evidence="1" type="ORF">ACFO6Q_04885</name>
</gene>
<comment type="caution">
    <text evidence="1">The sequence shown here is derived from an EMBL/GenBank/DDBJ whole genome shotgun (WGS) entry which is preliminary data.</text>
</comment>
<accession>A0ABV9QRG7</accession>
<dbReference type="Proteomes" id="UP001595886">
    <property type="component" value="Unassembled WGS sequence"/>
</dbReference>
<proteinExistence type="predicted"/>
<protein>
    <recommendedName>
        <fullName evidence="3">Cytochrome oxidase Cu insertion factor (SCO1/SenC/PrrC family)</fullName>
    </recommendedName>
</protein>
<dbReference type="RefSeq" id="WP_380019432.1">
    <property type="nucleotide sequence ID" value="NZ_JBHSHD010000005.1"/>
</dbReference>
<organism evidence="1 2">
    <name type="scientific">Dokdonella ginsengisoli</name>
    <dbReference type="NCBI Taxonomy" id="363846"/>
    <lineage>
        <taxon>Bacteria</taxon>
        <taxon>Pseudomonadati</taxon>
        <taxon>Pseudomonadota</taxon>
        <taxon>Gammaproteobacteria</taxon>
        <taxon>Lysobacterales</taxon>
        <taxon>Rhodanobacteraceae</taxon>
        <taxon>Dokdonella</taxon>
    </lineage>
</organism>
<dbReference type="EMBL" id="JBHSHD010000005">
    <property type="protein sequence ID" value="MFC4819645.1"/>
    <property type="molecule type" value="Genomic_DNA"/>
</dbReference>
<name>A0ABV9QRG7_9GAMM</name>
<keyword evidence="2" id="KW-1185">Reference proteome</keyword>
<sequence length="183" mass="20193">MTPRTRNRIGLLLIIALFLAPLVAAYVLNALDWRPGGTRNYGTLVEPPQDLSGARFVLADGKPLQWKDEDWSWTVFALTGPGCAHSCLARLDELRRARLTLNQNAYRVRVIVLDAGLTPEQLAPLKPLESARDVDARLAALRPAGADEVAVAFADPHGFLALRYAVGYDANQLRKDLARLVKR</sequence>
<evidence type="ECO:0000313" key="2">
    <source>
        <dbReference type="Proteomes" id="UP001595886"/>
    </source>
</evidence>